<dbReference type="InterPro" id="IPR000850">
    <property type="entry name" value="Adenylat/UMP-CMP_kin"/>
</dbReference>
<keyword evidence="2 5" id="KW-0545">Nucleotide biosynthesis</keyword>
<dbReference type="GO" id="GO:0044209">
    <property type="term" value="P:AMP salvage"/>
    <property type="evidence" value="ECO:0007669"/>
    <property type="project" value="UniProtKB-UniRule"/>
</dbReference>
<dbReference type="PRINTS" id="PR00094">
    <property type="entry name" value="ADENYLTKNASE"/>
</dbReference>
<evidence type="ECO:0000256" key="6">
    <source>
        <dbReference type="RuleBase" id="RU003330"/>
    </source>
</evidence>
<comment type="subunit">
    <text evidence="5 7">Monomer.</text>
</comment>
<dbReference type="GO" id="GO:0004017">
    <property type="term" value="F:AMP kinase activity"/>
    <property type="evidence" value="ECO:0007669"/>
    <property type="project" value="UniProtKB-UniRule"/>
</dbReference>
<dbReference type="CDD" id="cd01428">
    <property type="entry name" value="ADK"/>
    <property type="match status" value="1"/>
</dbReference>
<dbReference type="Proteomes" id="UP000381693">
    <property type="component" value="Unassembled WGS sequence"/>
</dbReference>
<comment type="similarity">
    <text evidence="5 6">Belongs to the adenylate kinase family.</text>
</comment>
<dbReference type="OrthoDB" id="9805030at2"/>
<sequence>MKFRSLLLLGAPGSGKGTQGQILAQIPGFVHLSSGDLFRSLDPASDLGKLFRQYADRGQLAPDELTIRVWRDHVQTLIASGRYRPATDFLVLDGIPRNANQLAQISVYVDILHVFHLSCPDRDVLIQRLAGRAHQANRTDDVDPKVILRRISVYETETKPLLGGIPQERIHDINADQLPYQVLRQILQALP</sequence>
<keyword evidence="4 5" id="KW-0418">Kinase</keyword>
<accession>A0A5E6MFD8</accession>
<keyword evidence="1 5" id="KW-0808">Transferase</keyword>
<keyword evidence="5 7" id="KW-0067">ATP-binding</keyword>
<feature type="binding site" evidence="5">
    <location>
        <position position="150"/>
    </location>
    <ligand>
        <name>AMP</name>
        <dbReference type="ChEBI" id="CHEBI:456215"/>
    </ligand>
</feature>
<comment type="pathway">
    <text evidence="5">Purine metabolism; AMP biosynthesis via salvage pathway; AMP from ADP: step 1/1.</text>
</comment>
<feature type="binding site" evidence="5">
    <location>
        <position position="101"/>
    </location>
    <ligand>
        <name>AMP</name>
        <dbReference type="ChEBI" id="CHEBI:456215"/>
    </ligand>
</feature>
<name>A0A5E6MFD8_9BACT</name>
<evidence type="ECO:0000256" key="1">
    <source>
        <dbReference type="ARBA" id="ARBA00022679"/>
    </source>
</evidence>
<dbReference type="HAMAP" id="MF_00235">
    <property type="entry name" value="Adenylate_kinase_Adk"/>
    <property type="match status" value="1"/>
</dbReference>
<evidence type="ECO:0000256" key="5">
    <source>
        <dbReference type="HAMAP-Rule" id="MF_00235"/>
    </source>
</evidence>
<evidence type="ECO:0000256" key="2">
    <source>
        <dbReference type="ARBA" id="ARBA00022727"/>
    </source>
</evidence>
<dbReference type="PANTHER" id="PTHR23359">
    <property type="entry name" value="NUCLEOTIDE KINASE"/>
    <property type="match status" value="1"/>
</dbReference>
<dbReference type="Pfam" id="PF00406">
    <property type="entry name" value="ADK"/>
    <property type="match status" value="1"/>
</dbReference>
<dbReference type="SUPFAM" id="SSF52540">
    <property type="entry name" value="P-loop containing nucleoside triphosphate hydrolases"/>
    <property type="match status" value="1"/>
</dbReference>
<dbReference type="UniPathway" id="UPA00588">
    <property type="reaction ID" value="UER00649"/>
</dbReference>
<reference evidence="8" key="1">
    <citation type="submission" date="2019-09" db="EMBL/GenBank/DDBJ databases">
        <authorList>
            <person name="Cremers G."/>
        </authorList>
    </citation>
    <scope>NUCLEOTIDE SEQUENCE [LARGE SCALE GENOMIC DNA]</scope>
    <source>
        <strain evidence="8">3B</strain>
    </source>
</reference>
<keyword evidence="9" id="KW-1185">Reference proteome</keyword>
<dbReference type="RefSeq" id="WP_142525821.1">
    <property type="nucleotide sequence ID" value="NZ_CABFUZ020000214.1"/>
</dbReference>
<evidence type="ECO:0000256" key="7">
    <source>
        <dbReference type="RuleBase" id="RU003331"/>
    </source>
</evidence>
<feature type="binding site" evidence="5">
    <location>
        <position position="34"/>
    </location>
    <ligand>
        <name>AMP</name>
        <dbReference type="ChEBI" id="CHEBI:456215"/>
    </ligand>
</feature>
<feature type="binding site" evidence="5">
    <location>
        <position position="138"/>
    </location>
    <ligand>
        <name>AMP</name>
        <dbReference type="ChEBI" id="CHEBI:456215"/>
    </ligand>
</feature>
<feature type="binding site" evidence="5">
    <location>
        <position position="39"/>
    </location>
    <ligand>
        <name>AMP</name>
        <dbReference type="ChEBI" id="CHEBI:456215"/>
    </ligand>
</feature>
<dbReference type="EC" id="2.7.4.3" evidence="5 7"/>
<evidence type="ECO:0000313" key="9">
    <source>
        <dbReference type="Proteomes" id="UP000381693"/>
    </source>
</evidence>
<keyword evidence="3 5" id="KW-0547">Nucleotide-binding</keyword>
<evidence type="ECO:0000256" key="3">
    <source>
        <dbReference type="ARBA" id="ARBA00022741"/>
    </source>
</evidence>
<comment type="function">
    <text evidence="5">Catalyzes the reversible transfer of the terminal phosphate group between ATP and AMP. Plays an important role in cellular energy homeostasis and in adenine nucleotide metabolism.</text>
</comment>
<dbReference type="GO" id="GO:0005737">
    <property type="term" value="C:cytoplasm"/>
    <property type="evidence" value="ECO:0007669"/>
    <property type="project" value="UniProtKB-SubCell"/>
</dbReference>
<evidence type="ECO:0000256" key="4">
    <source>
        <dbReference type="ARBA" id="ARBA00022777"/>
    </source>
</evidence>
<comment type="subcellular location">
    <subcellularLocation>
        <location evidence="5 7">Cytoplasm</location>
    </subcellularLocation>
</comment>
<comment type="domain">
    <text evidence="5">Consists of three domains, a large central CORE domain and two small peripheral domains, NMPbind and LID, which undergo movements during catalysis. The LID domain closes over the site of phosphoryl transfer upon ATP binding. Assembling and dissambling the active center during each catalytic cycle provides an effective means to prevent ATP hydrolysis.</text>
</comment>
<organism evidence="8 9">
    <name type="scientific">Methylacidimicrobium cyclopophantes</name>
    <dbReference type="NCBI Taxonomy" id="1041766"/>
    <lineage>
        <taxon>Bacteria</taxon>
        <taxon>Pseudomonadati</taxon>
        <taxon>Verrucomicrobiota</taxon>
        <taxon>Methylacidimicrobium</taxon>
    </lineage>
</organism>
<feature type="binding site" evidence="5">
    <location>
        <begin position="13"/>
        <end position="18"/>
    </location>
    <ligand>
        <name>ATP</name>
        <dbReference type="ChEBI" id="CHEBI:30616"/>
    </ligand>
</feature>
<evidence type="ECO:0000313" key="8">
    <source>
        <dbReference type="EMBL" id="VVM07950.1"/>
    </source>
</evidence>
<keyword evidence="5" id="KW-0963">Cytoplasm</keyword>
<dbReference type="AlphaFoldDB" id="A0A5E6MFD8"/>
<protein>
    <recommendedName>
        <fullName evidence="5 7">Adenylate kinase</fullName>
        <shortName evidence="5">AK</shortName>
        <ecNumber evidence="5 7">2.7.4.3</ecNumber>
    </recommendedName>
    <alternativeName>
        <fullName evidence="5">ATP-AMP transphosphorylase</fullName>
    </alternativeName>
    <alternativeName>
        <fullName evidence="5">ATP:AMP phosphotransferase</fullName>
    </alternativeName>
    <alternativeName>
        <fullName evidence="5">Adenylate monophosphate kinase</fullName>
    </alternativeName>
</protein>
<comment type="caution">
    <text evidence="5">Lacks conserved residue(s) required for the propagation of feature annotation.</text>
</comment>
<comment type="catalytic activity">
    <reaction evidence="5 7">
        <text>AMP + ATP = 2 ADP</text>
        <dbReference type="Rhea" id="RHEA:12973"/>
        <dbReference type="ChEBI" id="CHEBI:30616"/>
        <dbReference type="ChEBI" id="CHEBI:456215"/>
        <dbReference type="ChEBI" id="CHEBI:456216"/>
        <dbReference type="EC" id="2.7.4.3"/>
    </reaction>
</comment>
<dbReference type="InterPro" id="IPR027417">
    <property type="entry name" value="P-loop_NTPase"/>
</dbReference>
<proteinExistence type="inferred from homology"/>
<dbReference type="Gene3D" id="3.40.50.300">
    <property type="entry name" value="P-loop containing nucleotide triphosphate hydrolases"/>
    <property type="match status" value="1"/>
</dbReference>
<dbReference type="GO" id="GO:0005524">
    <property type="term" value="F:ATP binding"/>
    <property type="evidence" value="ECO:0007669"/>
    <property type="project" value="UniProtKB-UniRule"/>
</dbReference>
<feature type="binding site" evidence="5">
    <location>
        <position position="177"/>
    </location>
    <ligand>
        <name>ATP</name>
        <dbReference type="ChEBI" id="CHEBI:30616"/>
    </ligand>
</feature>
<dbReference type="EMBL" id="CABFUZ020000214">
    <property type="protein sequence ID" value="VVM07950.1"/>
    <property type="molecule type" value="Genomic_DNA"/>
</dbReference>
<feature type="binding site" evidence="5">
    <location>
        <position position="132"/>
    </location>
    <ligand>
        <name>ATP</name>
        <dbReference type="ChEBI" id="CHEBI:30616"/>
    </ligand>
</feature>
<comment type="caution">
    <text evidence="8">The sequence shown here is derived from an EMBL/GenBank/DDBJ whole genome shotgun (WGS) entry which is preliminary data.</text>
</comment>
<gene>
    <name evidence="5" type="primary">adk</name>
    <name evidence="8" type="synonym">adk/AK</name>
    <name evidence="8" type="ORF">MAMC_01904</name>
</gene>